<proteinExistence type="predicted"/>
<dbReference type="Gene3D" id="3.40.630.30">
    <property type="match status" value="1"/>
</dbReference>
<evidence type="ECO:0008006" key="3">
    <source>
        <dbReference type="Google" id="ProtNLM"/>
    </source>
</evidence>
<dbReference type="RefSeq" id="WP_209511754.1">
    <property type="nucleotide sequence ID" value="NZ_JAGGKS010000005.1"/>
</dbReference>
<dbReference type="InterPro" id="IPR016181">
    <property type="entry name" value="Acyl_CoA_acyltransferase"/>
</dbReference>
<protein>
    <recommendedName>
        <fullName evidence="3">BioF2-like acetyltransferase domain-containing protein</fullName>
    </recommendedName>
</protein>
<dbReference type="Proteomes" id="UP001519342">
    <property type="component" value="Unassembled WGS sequence"/>
</dbReference>
<accession>A0ABS4GE84</accession>
<name>A0ABS4GE84_9FIRM</name>
<sequence length="324" mass="38463">MIKLNSVNDLVIELNKSHVINLYNEFNQEAINILELLERINPCGQQYELSNNCIIVSYEFKINLLNFKNIFPLNVKVQIIGFPISICQKGYFGDRTLVMKSIENRKGLKIVLNDDMEFNNGGRTLSTFVFENKFSSFDEYVNALRSNYRRRINKALFNRNNIEIRKFDSKSFTTNHYKLYLSIMERTENPLETLPIEFFVDYESELYEFLDKTTKEIIGFIQLKVIKDKLYFLFGGFRKEDVGRYDIYYNMILKIIEVGIEKRIHYIDFGQTAEECKLKVGCKEVPKYLYVHHSNPILNYTIQKLIPLFSYKPYNIEHHVFKQD</sequence>
<reference evidence="1 2" key="1">
    <citation type="submission" date="2021-03" db="EMBL/GenBank/DDBJ databases">
        <title>Genomic Encyclopedia of Type Strains, Phase IV (KMG-IV): sequencing the most valuable type-strain genomes for metagenomic binning, comparative biology and taxonomic classification.</title>
        <authorList>
            <person name="Goeker M."/>
        </authorList>
    </citation>
    <scope>NUCLEOTIDE SEQUENCE [LARGE SCALE GENOMIC DNA]</scope>
    <source>
        <strain evidence="1 2">DSM 24004</strain>
    </source>
</reference>
<organism evidence="1 2">
    <name type="scientific">Sedimentibacter acidaminivorans</name>
    <dbReference type="NCBI Taxonomy" id="913099"/>
    <lineage>
        <taxon>Bacteria</taxon>
        <taxon>Bacillati</taxon>
        <taxon>Bacillota</taxon>
        <taxon>Tissierellia</taxon>
        <taxon>Sedimentibacter</taxon>
    </lineage>
</organism>
<dbReference type="EMBL" id="JAGGKS010000005">
    <property type="protein sequence ID" value="MBP1926016.1"/>
    <property type="molecule type" value="Genomic_DNA"/>
</dbReference>
<gene>
    <name evidence="1" type="ORF">J2Z76_001880</name>
</gene>
<evidence type="ECO:0000313" key="2">
    <source>
        <dbReference type="Proteomes" id="UP001519342"/>
    </source>
</evidence>
<keyword evidence="2" id="KW-1185">Reference proteome</keyword>
<evidence type="ECO:0000313" key="1">
    <source>
        <dbReference type="EMBL" id="MBP1926016.1"/>
    </source>
</evidence>
<comment type="caution">
    <text evidence="1">The sequence shown here is derived from an EMBL/GenBank/DDBJ whole genome shotgun (WGS) entry which is preliminary data.</text>
</comment>
<dbReference type="SUPFAM" id="SSF55729">
    <property type="entry name" value="Acyl-CoA N-acyltransferases (Nat)"/>
    <property type="match status" value="1"/>
</dbReference>